<evidence type="ECO:0000313" key="2">
    <source>
        <dbReference type="EMBL" id="KAJ1137025.1"/>
    </source>
</evidence>
<feature type="compositionally biased region" description="Basic and acidic residues" evidence="1">
    <location>
        <begin position="25"/>
        <end position="53"/>
    </location>
</feature>
<evidence type="ECO:0000313" key="3">
    <source>
        <dbReference type="Proteomes" id="UP001066276"/>
    </source>
</evidence>
<comment type="caution">
    <text evidence="2">The sequence shown here is derived from an EMBL/GenBank/DDBJ whole genome shotgun (WGS) entry which is preliminary data.</text>
</comment>
<accession>A0AAV7QA24</accession>
<feature type="region of interest" description="Disordered" evidence="1">
    <location>
        <begin position="1"/>
        <end position="83"/>
    </location>
</feature>
<gene>
    <name evidence="2" type="ORF">NDU88_003438</name>
</gene>
<reference evidence="2" key="1">
    <citation type="journal article" date="2022" name="bioRxiv">
        <title>Sequencing and chromosome-scale assembly of the giantPleurodeles waltlgenome.</title>
        <authorList>
            <person name="Brown T."/>
            <person name="Elewa A."/>
            <person name="Iarovenko S."/>
            <person name="Subramanian E."/>
            <person name="Araus A.J."/>
            <person name="Petzold A."/>
            <person name="Susuki M."/>
            <person name="Suzuki K.-i.T."/>
            <person name="Hayashi T."/>
            <person name="Toyoda A."/>
            <person name="Oliveira C."/>
            <person name="Osipova E."/>
            <person name="Leigh N.D."/>
            <person name="Simon A."/>
            <person name="Yun M.H."/>
        </authorList>
    </citation>
    <scope>NUCLEOTIDE SEQUENCE</scope>
    <source>
        <strain evidence="2">20211129_DDA</strain>
        <tissue evidence="2">Liver</tissue>
    </source>
</reference>
<keyword evidence="3" id="KW-1185">Reference proteome</keyword>
<dbReference type="Proteomes" id="UP001066276">
    <property type="component" value="Chromosome 6"/>
</dbReference>
<name>A0AAV7QA24_PLEWA</name>
<proteinExistence type="predicted"/>
<feature type="compositionally biased region" description="Basic and acidic residues" evidence="1">
    <location>
        <begin position="66"/>
        <end position="79"/>
    </location>
</feature>
<dbReference type="EMBL" id="JANPWB010000010">
    <property type="protein sequence ID" value="KAJ1137025.1"/>
    <property type="molecule type" value="Genomic_DNA"/>
</dbReference>
<evidence type="ECO:0000256" key="1">
    <source>
        <dbReference type="SAM" id="MobiDB-lite"/>
    </source>
</evidence>
<protein>
    <submittedName>
        <fullName evidence="2">Uncharacterized protein</fullName>
    </submittedName>
</protein>
<dbReference type="AlphaFoldDB" id="A0AAV7QA24"/>
<organism evidence="2 3">
    <name type="scientific">Pleurodeles waltl</name>
    <name type="common">Iberian ribbed newt</name>
    <dbReference type="NCBI Taxonomy" id="8319"/>
    <lineage>
        <taxon>Eukaryota</taxon>
        <taxon>Metazoa</taxon>
        <taxon>Chordata</taxon>
        <taxon>Craniata</taxon>
        <taxon>Vertebrata</taxon>
        <taxon>Euteleostomi</taxon>
        <taxon>Amphibia</taxon>
        <taxon>Batrachia</taxon>
        <taxon>Caudata</taxon>
        <taxon>Salamandroidea</taxon>
        <taxon>Salamandridae</taxon>
        <taxon>Pleurodelinae</taxon>
        <taxon>Pleurodeles</taxon>
    </lineage>
</organism>
<sequence>MGTPTDARSQDFRVPSLKGTTDSGEGEKEFSRRSTPGEEEKKTPRQEKEKTGADDIPAIQGGLAGESRDPETSIFRHDPGGSWLNKRLTKDIDQHGQFGSTGVLNGKWTPQN</sequence>